<reference evidence="3 4" key="1">
    <citation type="submission" date="2016-10" db="EMBL/GenBank/DDBJ databases">
        <authorList>
            <person name="de Groot N.N."/>
        </authorList>
    </citation>
    <scope>NUCLEOTIDE SEQUENCE [LARGE SCALE GENOMIC DNA]</scope>
    <source>
        <strain evidence="3 4">DSM 27078</strain>
    </source>
</reference>
<dbReference type="Gene3D" id="1.20.144.10">
    <property type="entry name" value="Phosphatidic acid phosphatase type 2/haloperoxidase"/>
    <property type="match status" value="1"/>
</dbReference>
<evidence type="ECO:0000313" key="3">
    <source>
        <dbReference type="EMBL" id="SEP77793.1"/>
    </source>
</evidence>
<dbReference type="PANTHER" id="PTHR14969">
    <property type="entry name" value="SPHINGOSINE-1-PHOSPHATE PHOSPHOHYDROLASE"/>
    <property type="match status" value="1"/>
</dbReference>
<dbReference type="Proteomes" id="UP000198648">
    <property type="component" value="Unassembled WGS sequence"/>
</dbReference>
<feature type="transmembrane region" description="Helical" evidence="1">
    <location>
        <begin position="56"/>
        <end position="74"/>
    </location>
</feature>
<organism evidence="3 4">
    <name type="scientific">Flavobacterium urocaniciphilum</name>
    <dbReference type="NCBI Taxonomy" id="1299341"/>
    <lineage>
        <taxon>Bacteria</taxon>
        <taxon>Pseudomonadati</taxon>
        <taxon>Bacteroidota</taxon>
        <taxon>Flavobacteriia</taxon>
        <taxon>Flavobacteriales</taxon>
        <taxon>Flavobacteriaceae</taxon>
        <taxon>Flavobacterium</taxon>
    </lineage>
</organism>
<feature type="transmembrane region" description="Helical" evidence="1">
    <location>
        <begin position="27"/>
        <end position="49"/>
    </location>
</feature>
<sequence length="191" mass="22506">MLEKIIDLDKSLFVFLNNLGSEPFDPIWKLITNQLNWIPFFLLVAYILYKKVTPKQFLITLVFIALMITFSDQVTNLVKNSVERLRPCNDLEIKDQIRIVKESLTFSYFSGHAANSTAAMMFIFLILRKYYKYTFLLFLYPLIFAYSRIYLGLHFPLDILTGYLFGSLVGILFYKLYVKFIQTFLKVTTHE</sequence>
<accession>A0A1H9AN49</accession>
<proteinExistence type="predicted"/>
<feature type="transmembrane region" description="Helical" evidence="1">
    <location>
        <begin position="134"/>
        <end position="153"/>
    </location>
</feature>
<dbReference type="InterPro" id="IPR036938">
    <property type="entry name" value="PAP2/HPO_sf"/>
</dbReference>
<dbReference type="InterPro" id="IPR000326">
    <property type="entry name" value="PAP2/HPO"/>
</dbReference>
<evidence type="ECO:0000259" key="2">
    <source>
        <dbReference type="SMART" id="SM00014"/>
    </source>
</evidence>
<dbReference type="STRING" id="1299341.SAMN05444005_102228"/>
<protein>
    <submittedName>
        <fullName evidence="3">Undecaprenyl-diphosphatase</fullName>
    </submittedName>
</protein>
<feature type="transmembrane region" description="Helical" evidence="1">
    <location>
        <begin position="159"/>
        <end position="177"/>
    </location>
</feature>
<keyword evidence="1" id="KW-0472">Membrane</keyword>
<dbReference type="AlphaFoldDB" id="A0A1H9AN49"/>
<gene>
    <name evidence="3" type="ORF">SAMN05444005_102228</name>
</gene>
<feature type="transmembrane region" description="Helical" evidence="1">
    <location>
        <begin position="106"/>
        <end position="127"/>
    </location>
</feature>
<dbReference type="Pfam" id="PF01569">
    <property type="entry name" value="PAP2"/>
    <property type="match status" value="1"/>
</dbReference>
<dbReference type="EMBL" id="FOEI01000002">
    <property type="protein sequence ID" value="SEP77793.1"/>
    <property type="molecule type" value="Genomic_DNA"/>
</dbReference>
<keyword evidence="1" id="KW-0812">Transmembrane</keyword>
<evidence type="ECO:0000313" key="4">
    <source>
        <dbReference type="Proteomes" id="UP000198648"/>
    </source>
</evidence>
<feature type="domain" description="Phosphatidic acid phosphatase type 2/haloperoxidase" evidence="2">
    <location>
        <begin position="60"/>
        <end position="174"/>
    </location>
</feature>
<name>A0A1H9AN49_9FLAO</name>
<dbReference type="SMART" id="SM00014">
    <property type="entry name" value="acidPPc"/>
    <property type="match status" value="1"/>
</dbReference>
<dbReference type="SUPFAM" id="SSF48317">
    <property type="entry name" value="Acid phosphatase/Vanadium-dependent haloperoxidase"/>
    <property type="match status" value="1"/>
</dbReference>
<dbReference type="RefSeq" id="WP_091466131.1">
    <property type="nucleotide sequence ID" value="NZ_FOEI01000002.1"/>
</dbReference>
<dbReference type="PANTHER" id="PTHR14969:SF13">
    <property type="entry name" value="AT30094P"/>
    <property type="match status" value="1"/>
</dbReference>
<dbReference type="OrthoDB" id="9789113at2"/>
<keyword evidence="1" id="KW-1133">Transmembrane helix</keyword>
<evidence type="ECO:0000256" key="1">
    <source>
        <dbReference type="SAM" id="Phobius"/>
    </source>
</evidence>
<keyword evidence="4" id="KW-1185">Reference proteome</keyword>